<sequence>MSAKKGGPSSKLMSMKFMMNAADKEAAKVAEAAQVKVISDSHWKLSFKDKSRNAEASEAQVIYAPSYTSFIETETGGRRSFGKKAEEKQEDVKDSDDALGESDDETPEDAFARRQAEKETDRDTLRSMHGASSLSGAAKRKPAKSDESIKKKRKK</sequence>
<protein>
    <submittedName>
        <fullName evidence="2">Uncharacterized protein</fullName>
    </submittedName>
</protein>
<feature type="compositionally biased region" description="Acidic residues" evidence="1">
    <location>
        <begin position="97"/>
        <end position="108"/>
    </location>
</feature>
<keyword evidence="3" id="KW-1185">Reference proteome</keyword>
<evidence type="ECO:0000313" key="2">
    <source>
        <dbReference type="EMBL" id="ORY83082.1"/>
    </source>
</evidence>
<feature type="compositionally biased region" description="Basic and acidic residues" evidence="1">
    <location>
        <begin position="110"/>
        <end position="126"/>
    </location>
</feature>
<organism evidence="2 3">
    <name type="scientific">Protomyces lactucae-debilis</name>
    <dbReference type="NCBI Taxonomy" id="2754530"/>
    <lineage>
        <taxon>Eukaryota</taxon>
        <taxon>Fungi</taxon>
        <taxon>Dikarya</taxon>
        <taxon>Ascomycota</taxon>
        <taxon>Taphrinomycotina</taxon>
        <taxon>Taphrinomycetes</taxon>
        <taxon>Taphrinales</taxon>
        <taxon>Protomycetaceae</taxon>
        <taxon>Protomyces</taxon>
    </lineage>
</organism>
<evidence type="ECO:0000313" key="3">
    <source>
        <dbReference type="Proteomes" id="UP000193685"/>
    </source>
</evidence>
<name>A0A1Y2FGM9_PROLT</name>
<dbReference type="GeneID" id="63787753"/>
<dbReference type="OMA" id="YSEAHWH"/>
<dbReference type="OrthoDB" id="10574807at2759"/>
<dbReference type="RefSeq" id="XP_040725663.1">
    <property type="nucleotide sequence ID" value="XM_040871154.1"/>
</dbReference>
<feature type="compositionally biased region" description="Basic and acidic residues" evidence="1">
    <location>
        <begin position="83"/>
        <end position="96"/>
    </location>
</feature>
<dbReference type="Proteomes" id="UP000193685">
    <property type="component" value="Unassembled WGS sequence"/>
</dbReference>
<dbReference type="Pfam" id="PF10175">
    <property type="entry name" value="MPP6"/>
    <property type="match status" value="1"/>
</dbReference>
<reference evidence="2 3" key="1">
    <citation type="submission" date="2016-07" db="EMBL/GenBank/DDBJ databases">
        <title>Pervasive Adenine N6-methylation of Active Genes in Fungi.</title>
        <authorList>
            <consortium name="DOE Joint Genome Institute"/>
            <person name="Mondo S.J."/>
            <person name="Dannebaum R.O."/>
            <person name="Kuo R.C."/>
            <person name="Labutti K."/>
            <person name="Haridas S."/>
            <person name="Kuo A."/>
            <person name="Salamov A."/>
            <person name="Ahrendt S.R."/>
            <person name="Lipzen A."/>
            <person name="Sullivan W."/>
            <person name="Andreopoulos W.B."/>
            <person name="Clum A."/>
            <person name="Lindquist E."/>
            <person name="Daum C."/>
            <person name="Ramamoorthy G.K."/>
            <person name="Gryganskyi A."/>
            <person name="Culley D."/>
            <person name="Magnuson J.K."/>
            <person name="James T.Y."/>
            <person name="O'Malley M.A."/>
            <person name="Stajich J.E."/>
            <person name="Spatafora J.W."/>
            <person name="Visel A."/>
            <person name="Grigoriev I.V."/>
        </authorList>
    </citation>
    <scope>NUCLEOTIDE SEQUENCE [LARGE SCALE GENOMIC DNA]</scope>
    <source>
        <strain evidence="2 3">12-1054</strain>
    </source>
</reference>
<comment type="caution">
    <text evidence="2">The sequence shown here is derived from an EMBL/GenBank/DDBJ whole genome shotgun (WGS) entry which is preliminary data.</text>
</comment>
<dbReference type="AlphaFoldDB" id="A0A1Y2FGM9"/>
<accession>A0A1Y2FGM9</accession>
<evidence type="ECO:0000256" key="1">
    <source>
        <dbReference type="SAM" id="MobiDB-lite"/>
    </source>
</evidence>
<gene>
    <name evidence="2" type="ORF">BCR37DRAFT_392442</name>
</gene>
<proteinExistence type="predicted"/>
<dbReference type="EMBL" id="MCFI01000008">
    <property type="protein sequence ID" value="ORY83082.1"/>
    <property type="molecule type" value="Genomic_DNA"/>
</dbReference>
<feature type="region of interest" description="Disordered" evidence="1">
    <location>
        <begin position="74"/>
        <end position="155"/>
    </location>
</feature>